<keyword evidence="1" id="KW-0472">Membrane</keyword>
<dbReference type="EMBL" id="SHLC01000001">
    <property type="protein sequence ID" value="RZU66741.1"/>
    <property type="molecule type" value="Genomic_DNA"/>
</dbReference>
<dbReference type="RefSeq" id="WP_130506893.1">
    <property type="nucleotide sequence ID" value="NZ_SHLC01000001.1"/>
</dbReference>
<dbReference type="Proteomes" id="UP000291483">
    <property type="component" value="Unassembled WGS sequence"/>
</dbReference>
<accession>A0A4Q8AR90</accession>
<name>A0A4Q8AR90_9MICO</name>
<organism evidence="2 3">
    <name type="scientific">Microterricola gilva</name>
    <dbReference type="NCBI Taxonomy" id="393267"/>
    <lineage>
        <taxon>Bacteria</taxon>
        <taxon>Bacillati</taxon>
        <taxon>Actinomycetota</taxon>
        <taxon>Actinomycetes</taxon>
        <taxon>Micrococcales</taxon>
        <taxon>Microbacteriaceae</taxon>
        <taxon>Microterricola</taxon>
    </lineage>
</organism>
<reference evidence="2 3" key="1">
    <citation type="submission" date="2019-02" db="EMBL/GenBank/DDBJ databases">
        <title>Sequencing the genomes of 1000 actinobacteria strains.</title>
        <authorList>
            <person name="Klenk H.-P."/>
        </authorList>
    </citation>
    <scope>NUCLEOTIDE SEQUENCE [LARGE SCALE GENOMIC DNA]</scope>
    <source>
        <strain evidence="2 3">DSM 18319</strain>
    </source>
</reference>
<protein>
    <submittedName>
        <fullName evidence="2">Uncharacterized protein</fullName>
    </submittedName>
</protein>
<proteinExistence type="predicted"/>
<feature type="transmembrane region" description="Helical" evidence="1">
    <location>
        <begin position="12"/>
        <end position="32"/>
    </location>
</feature>
<dbReference type="AlphaFoldDB" id="A0A4Q8AR90"/>
<sequence>MDTQFLPLSVRRGLYLVALAAAVAAPFVAIAAPEYAPPVVTASSILAAAAVGTALANPSGRKSGAHASE</sequence>
<keyword evidence="1" id="KW-0812">Transmembrane</keyword>
<keyword evidence="3" id="KW-1185">Reference proteome</keyword>
<gene>
    <name evidence="2" type="ORF">EV379_3107</name>
</gene>
<feature type="transmembrane region" description="Helical" evidence="1">
    <location>
        <begin position="38"/>
        <end position="56"/>
    </location>
</feature>
<evidence type="ECO:0000313" key="2">
    <source>
        <dbReference type="EMBL" id="RZU66741.1"/>
    </source>
</evidence>
<evidence type="ECO:0000256" key="1">
    <source>
        <dbReference type="SAM" id="Phobius"/>
    </source>
</evidence>
<comment type="caution">
    <text evidence="2">The sequence shown here is derived from an EMBL/GenBank/DDBJ whole genome shotgun (WGS) entry which is preliminary data.</text>
</comment>
<evidence type="ECO:0000313" key="3">
    <source>
        <dbReference type="Proteomes" id="UP000291483"/>
    </source>
</evidence>
<keyword evidence="1" id="KW-1133">Transmembrane helix</keyword>